<keyword evidence="2 3" id="KW-0040">ANK repeat</keyword>
<feature type="region of interest" description="Disordered" evidence="4">
    <location>
        <begin position="229"/>
        <end position="269"/>
    </location>
</feature>
<keyword evidence="1" id="KW-0677">Repeat</keyword>
<dbReference type="Gene3D" id="1.25.40.20">
    <property type="entry name" value="Ankyrin repeat-containing domain"/>
    <property type="match status" value="2"/>
</dbReference>
<dbReference type="SUPFAM" id="SSF48403">
    <property type="entry name" value="Ankyrin repeat"/>
    <property type="match status" value="1"/>
</dbReference>
<gene>
    <name evidence="5" type="ORF">DYB28_002019</name>
</gene>
<dbReference type="AlphaFoldDB" id="A0A9X8DZ36"/>
<name>A0A9X8DZ36_APHAT</name>
<comment type="caution">
    <text evidence="5">The sequence shown here is derived from an EMBL/GenBank/DDBJ whole genome shotgun (WGS) entry which is preliminary data.</text>
</comment>
<dbReference type="SMART" id="SM00248">
    <property type="entry name" value="ANK"/>
    <property type="match status" value="5"/>
</dbReference>
<proteinExistence type="predicted"/>
<evidence type="ECO:0000256" key="2">
    <source>
        <dbReference type="ARBA" id="ARBA00023043"/>
    </source>
</evidence>
<sequence>MDGVANIFAAARANDLSAVQHMLEELAGNDSGDDNAVAFNVNRLVDSTTHNTLMHIACSNGNLAACKFLFMHGMYLNEPNNRGHTPLFYAADCGNLPLVKWMVSNGADIDTDYSGKVTTSRGDNIGDKRDDNDRRYDLAFTPLQVACAKGHHDIVDFLVECNADLGGSAVHGVTALHFACHQNQKGIAKVLLDAGADMHAPDGGGASPMDLASGPTLAFLTAYDAHDGDDNDDNMDGPRASLFGTPSKSRSTATTKPPPPASSSSAVDGPDVARLLPDCIGKAFGADVARALASHEWKARQLAVTDVGLVMAQQSNAAKHFDAACHVLLVATRDSVGQVFAAAMPLVKAAFNAVLTTSTFHTPGYHASHPMIGEVLDALLGRAAGTHERDASDAVTSLLFLACKSAHATQHMVQTMQTQLAAAATTGGGWRQHLVNLRLVTAIASQYRFSAESGLSFDQAMAMSATALDHSSVKVRSAAVDLLVQAVVVTTEQAGLSGMADAVVVGQVIDYTDSVLHQYLGNTVKSSVVATIHKGLKAALGNSKRLSRGATTTTPGKPPPSSSPSELLLPKQNPTFKSADECSDADLPYAEPVQGAAADGISTCFGDKVARCLFSNAWAPRVEGLSHLQKLLQAKRCDIAPATVAAIDAVLQAALSDHALLFLSRQPLVGPVFILDAMPSLSAPSSTLLANKLHVILKLLLEFGVHDSTGGGALGLKHVLHPALAACEHKDAAVRHAAIQIFSEAFKVARPATMPFLNGLARGAKQKLIAKLVELGVLESDLLMDEVDDFDSAPTARPGTSGPRPPTASGSSTKHRPSLATVSVLAPPSATSSTSTDSALPYGTALTDDQRTDYARMLAVMGEPIVRCLLDKTWAPREAAVREIEKQVLLAGAAPTSSASSTATTRWATDAPTLVVLSEALELVLHDTVARVYQCALRLLQVLSRSC</sequence>
<feature type="compositionally biased region" description="Low complexity" evidence="4">
    <location>
        <begin position="245"/>
        <end position="255"/>
    </location>
</feature>
<dbReference type="InterPro" id="IPR036770">
    <property type="entry name" value="Ankyrin_rpt-contain_sf"/>
</dbReference>
<dbReference type="Gene3D" id="1.25.10.10">
    <property type="entry name" value="Leucine-rich Repeat Variant"/>
    <property type="match status" value="3"/>
</dbReference>
<evidence type="ECO:0000256" key="3">
    <source>
        <dbReference type="PROSITE-ProRule" id="PRU00023"/>
    </source>
</evidence>
<evidence type="ECO:0008006" key="7">
    <source>
        <dbReference type="Google" id="ProtNLM"/>
    </source>
</evidence>
<feature type="repeat" description="ANK" evidence="3">
    <location>
        <begin position="171"/>
        <end position="203"/>
    </location>
</feature>
<accession>A0A9X8DZ36</accession>
<dbReference type="Pfam" id="PF12796">
    <property type="entry name" value="Ank_2"/>
    <property type="match status" value="2"/>
</dbReference>
<reference evidence="5 6" key="1">
    <citation type="journal article" date="2018" name="J. Invertebr. Pathol.">
        <title>New genotyping method for the causative agent of crayfish plague (Aphanomyces astaci) based on whole genome data.</title>
        <authorList>
            <person name="Minardi D."/>
            <person name="Studholme D.J."/>
            <person name="van der Giezen M."/>
            <person name="Pretto T."/>
            <person name="Oidtmann B."/>
        </authorList>
    </citation>
    <scope>NUCLEOTIDE SEQUENCE [LARGE SCALE GENOMIC DNA]</scope>
    <source>
        <strain evidence="5 6">KB13</strain>
    </source>
</reference>
<dbReference type="EMBL" id="QUTI01024942">
    <property type="protein sequence ID" value="RLO06528.1"/>
    <property type="molecule type" value="Genomic_DNA"/>
</dbReference>
<dbReference type="InterPro" id="IPR011989">
    <property type="entry name" value="ARM-like"/>
</dbReference>
<organism evidence="5 6">
    <name type="scientific">Aphanomyces astaci</name>
    <name type="common">Crayfish plague agent</name>
    <dbReference type="NCBI Taxonomy" id="112090"/>
    <lineage>
        <taxon>Eukaryota</taxon>
        <taxon>Sar</taxon>
        <taxon>Stramenopiles</taxon>
        <taxon>Oomycota</taxon>
        <taxon>Saprolegniomycetes</taxon>
        <taxon>Saprolegniales</taxon>
        <taxon>Verrucalvaceae</taxon>
        <taxon>Aphanomyces</taxon>
    </lineage>
</organism>
<feature type="region of interest" description="Disordered" evidence="4">
    <location>
        <begin position="789"/>
        <end position="818"/>
    </location>
</feature>
<dbReference type="SUPFAM" id="SSF48371">
    <property type="entry name" value="ARM repeat"/>
    <property type="match status" value="1"/>
</dbReference>
<dbReference type="PANTHER" id="PTHR24173:SF74">
    <property type="entry name" value="ANKYRIN REPEAT DOMAIN-CONTAINING PROTEIN 16"/>
    <property type="match status" value="1"/>
</dbReference>
<evidence type="ECO:0000256" key="4">
    <source>
        <dbReference type="SAM" id="MobiDB-lite"/>
    </source>
</evidence>
<protein>
    <recommendedName>
        <fullName evidence="7">TOG domain-containing protein</fullName>
    </recommendedName>
</protein>
<dbReference type="PROSITE" id="PS50297">
    <property type="entry name" value="ANK_REP_REGION"/>
    <property type="match status" value="3"/>
</dbReference>
<evidence type="ECO:0000256" key="1">
    <source>
        <dbReference type="ARBA" id="ARBA00022737"/>
    </source>
</evidence>
<feature type="repeat" description="ANK" evidence="3">
    <location>
        <begin position="82"/>
        <end position="114"/>
    </location>
</feature>
<dbReference type="Proteomes" id="UP000275652">
    <property type="component" value="Unassembled WGS sequence"/>
</dbReference>
<evidence type="ECO:0000313" key="6">
    <source>
        <dbReference type="Proteomes" id="UP000275652"/>
    </source>
</evidence>
<feature type="region of interest" description="Disordered" evidence="4">
    <location>
        <begin position="543"/>
        <end position="570"/>
    </location>
</feature>
<dbReference type="InterPro" id="IPR016024">
    <property type="entry name" value="ARM-type_fold"/>
</dbReference>
<dbReference type="Pfam" id="PF21040">
    <property type="entry name" value="CEP104-like_TOG"/>
    <property type="match status" value="4"/>
</dbReference>
<dbReference type="PROSITE" id="PS50088">
    <property type="entry name" value="ANK_REPEAT"/>
    <property type="match status" value="3"/>
</dbReference>
<feature type="repeat" description="ANK" evidence="3">
    <location>
        <begin position="138"/>
        <end position="165"/>
    </location>
</feature>
<dbReference type="PANTHER" id="PTHR24173">
    <property type="entry name" value="ANKYRIN REPEAT CONTAINING"/>
    <property type="match status" value="1"/>
</dbReference>
<dbReference type="InterPro" id="IPR002110">
    <property type="entry name" value="Ankyrin_rpt"/>
</dbReference>
<evidence type="ECO:0000313" key="5">
    <source>
        <dbReference type="EMBL" id="RLO06528.1"/>
    </source>
</evidence>